<dbReference type="EMBL" id="JAUSWG010000003">
    <property type="protein sequence ID" value="MDQ0555745.1"/>
    <property type="molecule type" value="Genomic_DNA"/>
</dbReference>
<dbReference type="PANTHER" id="PTHR41260">
    <property type="entry name" value="PROTEIN ECSC"/>
    <property type="match status" value="1"/>
</dbReference>
<dbReference type="PANTHER" id="PTHR41260:SF1">
    <property type="entry name" value="PROTEIN ECSC"/>
    <property type="match status" value="1"/>
</dbReference>
<gene>
    <name evidence="1" type="ORF">QOZ92_000858</name>
</gene>
<protein>
    <recommendedName>
        <fullName evidence="3">EcsC family protein</fullName>
    </recommendedName>
</protein>
<evidence type="ECO:0000313" key="2">
    <source>
        <dbReference type="Proteomes" id="UP001232584"/>
    </source>
</evidence>
<evidence type="ECO:0008006" key="3">
    <source>
        <dbReference type="Google" id="ProtNLM"/>
    </source>
</evidence>
<dbReference type="RefSeq" id="WP_250675508.1">
    <property type="nucleotide sequence ID" value="NZ_BAAACE010000028.1"/>
</dbReference>
<sequence>MEDYNYIKVKELEKWKEQMKKRPSIINKVSKEAQNKLNSVLPENYHNILTTAIKNMTKVVLFGSKYTTKDPIEKISLEERDSLAYEKIRAYKKTAMLEGAGTGAGGIIVGLADFPLLLSIKIKLLYELASIYGFDTKDYRERIYILNIFQLAFSSQNHVNIIFKDMEHFNDLKDNLSDDIDNFDWRKFQQEYRDYIDLAKLLQLIPGIGAFIGAYVNNKLVDKLGEYAIYSYHMRLLDTSGYIKEKESFLSKSYKKIISRVK</sequence>
<comment type="caution">
    <text evidence="1">The sequence shown here is derived from an EMBL/GenBank/DDBJ whole genome shotgun (WGS) entry which is preliminary data.</text>
</comment>
<evidence type="ECO:0000313" key="1">
    <source>
        <dbReference type="EMBL" id="MDQ0555745.1"/>
    </source>
</evidence>
<accession>A0ABU0MXX3</accession>
<dbReference type="Proteomes" id="UP001232584">
    <property type="component" value="Unassembled WGS sequence"/>
</dbReference>
<name>A0ABU0MXX3_9FIRM</name>
<proteinExistence type="predicted"/>
<organism evidence="1 2">
    <name type="scientific">Paraclostridium ghonii</name>
    <dbReference type="NCBI Taxonomy" id="29358"/>
    <lineage>
        <taxon>Bacteria</taxon>
        <taxon>Bacillati</taxon>
        <taxon>Bacillota</taxon>
        <taxon>Clostridia</taxon>
        <taxon>Peptostreptococcales</taxon>
        <taxon>Peptostreptococcaceae</taxon>
        <taxon>Paraclostridium</taxon>
    </lineage>
</organism>
<keyword evidence="2" id="KW-1185">Reference proteome</keyword>
<dbReference type="InterPro" id="IPR024787">
    <property type="entry name" value="EcsC"/>
</dbReference>
<reference evidence="1 2" key="1">
    <citation type="submission" date="2023-07" db="EMBL/GenBank/DDBJ databases">
        <title>Genomic Encyclopedia of Type Strains, Phase IV (KMG-IV): sequencing the most valuable type-strain genomes for metagenomic binning, comparative biology and taxonomic classification.</title>
        <authorList>
            <person name="Goeker M."/>
        </authorList>
    </citation>
    <scope>NUCLEOTIDE SEQUENCE [LARGE SCALE GENOMIC DNA]</scope>
    <source>
        <strain evidence="1 2">DSM 15049</strain>
    </source>
</reference>
<dbReference type="Pfam" id="PF12787">
    <property type="entry name" value="EcsC"/>
    <property type="match status" value="1"/>
</dbReference>